<feature type="region of interest" description="Disordered" evidence="1">
    <location>
        <begin position="868"/>
        <end position="887"/>
    </location>
</feature>
<protein>
    <submittedName>
        <fullName evidence="3">Uncharacterized protein</fullName>
    </submittedName>
</protein>
<feature type="region of interest" description="Disordered" evidence="1">
    <location>
        <begin position="1024"/>
        <end position="1051"/>
    </location>
</feature>
<evidence type="ECO:0000313" key="3">
    <source>
        <dbReference type="WBParaSite" id="maker-unitig_17563-snap-gene-0.1-mRNA-1"/>
    </source>
</evidence>
<reference evidence="3" key="1">
    <citation type="submission" date="2016-11" db="UniProtKB">
        <authorList>
            <consortium name="WormBaseParasite"/>
        </authorList>
    </citation>
    <scope>IDENTIFICATION</scope>
</reference>
<organism evidence="2 3">
    <name type="scientific">Macrostomum lignano</name>
    <dbReference type="NCBI Taxonomy" id="282301"/>
    <lineage>
        <taxon>Eukaryota</taxon>
        <taxon>Metazoa</taxon>
        <taxon>Spiralia</taxon>
        <taxon>Lophotrochozoa</taxon>
        <taxon>Platyhelminthes</taxon>
        <taxon>Rhabditophora</taxon>
        <taxon>Macrostomorpha</taxon>
        <taxon>Macrostomida</taxon>
        <taxon>Macrostomidae</taxon>
        <taxon>Macrostomum</taxon>
    </lineage>
</organism>
<keyword evidence="2" id="KW-1185">Reference proteome</keyword>
<feature type="region of interest" description="Disordered" evidence="1">
    <location>
        <begin position="1"/>
        <end position="23"/>
    </location>
</feature>
<feature type="compositionally biased region" description="Low complexity" evidence="1">
    <location>
        <begin position="868"/>
        <end position="882"/>
    </location>
</feature>
<sequence length="1400" mass="150206">MSKMLGKAEAMMAEEVDKQKKSNLERKKRTAIPLCCVCFPRRLAWPAAAGAVWTFHQQWKRPNAPHLIISIRQLPQRTTPTLAGSEATSNVSLQQFNSLPILGVIELPMSHLLPGHPCCPAAAAGAMFARLIGHLVSGIVTLAKPSGPCCTATVQQHAELLSWAREEVDDTTSGLTMIRAKLIGRRRFKALSVRDRHCRRCGQNSNCWPEAKCNESCSFRRPQSRRSLALSTCPFPVAGGRCLRCQNQLVSAWRTELASWQSSWVEAGPSTETTPLPTGCWKQLPCQIGSALTCSAALIRPESGCLRAAFRLLPSLHHPALCPLFETESPTNPPSSGLPPAAATAPTSWNVPVLRHMGFGVSPHRARTSGRPLSTAVCRSSVQPDLTASLEERAATTRMMAQLAELEVERESASQCLRNWVRPDPRPVVFEFLQVQLPGGGCCSAARARIRPCWRTCIAEKLLVGACQANSPPPAADSAARRHLFWRRRSHPTTFKSGVRSVDADQQCTPTIGSLPLPACRTAVRVSARPAPIRATVVCRCWCRARRVRALGHRWRPFDLGLCSTQLIERGAASPCQLTAPLDMRMGLEPAGQATRQPPPISSRAARAATRLAALFRAFGEEPMARRLGPAWLGVTGLSQRARGPSARAKQLADCLADRCGSARRKDSLAAVRTGDAIAVAAEPPPPPRSSGSWCGSIRNRGEDYLIGRAGRSGENPRAPFGSAASRTETCVLRCYAECWPAYRRVSVSAGLSGVCDKRPEDLAPNRTMLDLLAAGDMRGFSIESKTGHQTQRLDIQQQGLAQQQGLDIQQQGLDIQQQGLDIQNRDWTLNNRDWTTKQQRLDTKQQGLDIQHQGLDIEQQELDIQQQGLDSQQQLDNQGLDSEPRPLACRGAAERRRLPAQRLLPAPATVVASTATPICAVGTCSRDAYLYGNACESLCQTTRRLADEAEAAWRRMLAGQEARRGRLSELQPSLLFFNTRQELLLLNNLIFRGPPDRLSRAAHSCTGRRRRGGRSRQICALSGAIRGRPAPRGPQPGRPAGAGDGRGQHGEMRRLAERLQPLLDRLRTRRLAGEADARAEAATSEALERLGEACAELRRLAAPLARRLSSCDAAGGACGGGGGGGAAGGDAGVRWPPKKIFHYRCTDAAVVVHSGRGLVCRPGLAGIRIATEMELTDGQGGDSGWEPLPSPVVYLLAQGGSVIKVLSCSGRSLTSLQLDSSSSAVADAAIASTTVGSLTCLLYIGGPDQLLAAAMEVEFTWPTWPAACGTPSPMSGGRLDSAPMPVGAGCSLPTPIGVASPCCRWRLASTRSSLMLCLRAVAWGIGILDGRTVSATVGGQLDWTVTGGGPGRGHGAASAGIRVDSPSWLTADAAAGVLYAVTSGGQRIQAHCCSDGRYV</sequence>
<accession>A0A1I8F4B3</accession>
<evidence type="ECO:0000256" key="1">
    <source>
        <dbReference type="SAM" id="MobiDB-lite"/>
    </source>
</evidence>
<dbReference type="Proteomes" id="UP000095280">
    <property type="component" value="Unplaced"/>
</dbReference>
<name>A0A1I8F4B3_9PLAT</name>
<dbReference type="WBParaSite" id="maker-unitig_17563-snap-gene-0.1-mRNA-1">
    <property type="protein sequence ID" value="maker-unitig_17563-snap-gene-0.1-mRNA-1"/>
    <property type="gene ID" value="maker-unitig_17563-snap-gene-0.1"/>
</dbReference>
<evidence type="ECO:0000313" key="2">
    <source>
        <dbReference type="Proteomes" id="UP000095280"/>
    </source>
</evidence>
<proteinExistence type="predicted"/>